<evidence type="ECO:0000256" key="4">
    <source>
        <dbReference type="PROSITE-ProRule" id="PRU00261"/>
    </source>
</evidence>
<dbReference type="CDD" id="cd00035">
    <property type="entry name" value="ChtBD1"/>
    <property type="match status" value="1"/>
</dbReference>
<evidence type="ECO:0000259" key="6">
    <source>
        <dbReference type="PROSITE" id="PS51910"/>
    </source>
</evidence>
<dbReference type="InterPro" id="IPR001223">
    <property type="entry name" value="Glyco_hydro18_cat"/>
</dbReference>
<dbReference type="GO" id="GO:0008843">
    <property type="term" value="F:endochitinase activity"/>
    <property type="evidence" value="ECO:0007669"/>
    <property type="project" value="UniProtKB-EC"/>
</dbReference>
<feature type="domain" description="GH18" evidence="6">
    <location>
        <begin position="106"/>
        <end position="472"/>
    </location>
</feature>
<dbReference type="PROSITE" id="PS50941">
    <property type="entry name" value="CHIT_BIND_I_2"/>
    <property type="match status" value="1"/>
</dbReference>
<dbReference type="GO" id="GO:0005975">
    <property type="term" value="P:carbohydrate metabolic process"/>
    <property type="evidence" value="ECO:0007669"/>
    <property type="project" value="InterPro"/>
</dbReference>
<protein>
    <recommendedName>
        <fullName evidence="2">chitinase</fullName>
        <ecNumber evidence="2">3.2.1.14</ecNumber>
    </recommendedName>
</protein>
<keyword evidence="3 4" id="KW-0147">Chitin-binding</keyword>
<dbReference type="PANTHER" id="PTHR11177:SF397">
    <property type="entry name" value="CHITINASE"/>
    <property type="match status" value="1"/>
</dbReference>
<evidence type="ECO:0000256" key="3">
    <source>
        <dbReference type="ARBA" id="ARBA00022669"/>
    </source>
</evidence>
<dbReference type="SMART" id="SM00270">
    <property type="entry name" value="ChtBD1"/>
    <property type="match status" value="1"/>
</dbReference>
<dbReference type="InterPro" id="IPR036861">
    <property type="entry name" value="Endochitinase-like_sf"/>
</dbReference>
<sequence>EDYSCSESKPCSNGACCSKKSGFCNYGPDACGTNGQSPNDACWSNCDAHAECGQFAKVPGQTCPLNVCCSKYGFCGLDTGGEFCGTGCQSNCNQPDSGGSHGDVQNRVIGYYEAWARDRQCSGMPFDKIPSGSMTHAYFSFGYITPGEFRVVPMDDLPTSLFEEFNNIKNKNPAVKTVIALGGWTFNDNDTSTQPVYSDMVSSPAKRQTFIGNLISFLRQYGFDGVDFDWARILNSMDHEYPGAPDRGGHPDDGKNFVTFLSELRTAISKEPIHYVVSFTVPTSFWYLRWFDLKAVDYVDWVNVMSKGSSLHGVWDSQNPIGSHVLAHTNRTEIKLALDLLWRNSVEPDKVNLGLGFYGRSFQLADPSCSTPGCRFLGGAAPGPCTQNSGTLSYKEITEIVEAHKLTPIYDRDNAVKYITWDNDQWVSYDDEETFKQKIDLANDLGLGGLLIWAIDLDTLDLKALKGVIAPKSLNVFAVEADSSSYWRNATAESCYQSDCDQICKPGFISIADVGCGKRSRHVCCPVSSAPNPGECVWRGSAPACNGQCHAGELTMTMDKNGGGHYCISGHKMLCCKVADTISSACYWKKGGCNPNESELTWRGPYGLHLESFCCPTEDAKRWKNCNWKGSGRCDSNHCDVLTEVELTTSYSAEGGDCGIWNRVRAFCCQPTDARPLFLPVPLDRLFKDPPKGDNVHTDQTPNIDDENSSTFLFYVLASPEEIQITLNKRDGSHWEVYNCLDTKAEVEQTVQMFCSDLSADSNCDKINLGHGAVGTIVELPDRCGPGRYGIVKAMTAAQNQTVPAHLVKRALAESVVYDLTFDYDFTRVPRDLGDTQLRVDYSNQEGYWDSVVEKAAGTKKKSKRSLQDAGGNHRRWLEDEWRDDVHYDGLSHEELHKRWFGTDVIDWLRRIVSTALSGTVQHTHTIDEEFTAKLLEESKTCQIKDTTVTAKLDVTCTAKVKVDTSFGVTIITKLSETGMDLSNSYMFFRNKGSVSAGFTLDALAAVEWSSGDMRIVGLSSFPGLTISVPGIMSIGPDFNLDVAVEANIVIAAHVVANVELAAWDVHESFPVGNGDYNPKAEANPVAGNSYLPVAPAVKASIEASGQITAHLKPTFSFGIRFLPRWNVPNCNVDLVADGWVRLHAEARAGTNANCPFSYGVDGGAELYAKIDAPGNFGGAWGLASNPVSLLRYMLKL</sequence>
<dbReference type="InterPro" id="IPR011583">
    <property type="entry name" value="Chitinase_II/V-like_cat"/>
</dbReference>
<proteinExistence type="inferred from homology"/>
<comment type="caution">
    <text evidence="7">The sequence shown here is derived from an EMBL/GenBank/DDBJ whole genome shotgun (WGS) entry which is preliminary data.</text>
</comment>
<dbReference type="InterPro" id="IPR050314">
    <property type="entry name" value="Glycosyl_Hydrlase_18"/>
</dbReference>
<evidence type="ECO:0000259" key="5">
    <source>
        <dbReference type="PROSITE" id="PS50941"/>
    </source>
</evidence>
<keyword evidence="8" id="KW-1185">Reference proteome</keyword>
<feature type="disulfide bond" evidence="4">
    <location>
        <begin position="88"/>
        <end position="92"/>
    </location>
</feature>
<dbReference type="Gene3D" id="3.30.60.10">
    <property type="entry name" value="Endochitinase-like"/>
    <property type="match status" value="1"/>
</dbReference>
<dbReference type="EC" id="3.2.1.14" evidence="2"/>
<evidence type="ECO:0000313" key="8">
    <source>
        <dbReference type="Proteomes" id="UP000799444"/>
    </source>
</evidence>
<dbReference type="OrthoDB" id="73875at2759"/>
<dbReference type="Proteomes" id="UP000799444">
    <property type="component" value="Unassembled WGS sequence"/>
</dbReference>
<feature type="non-terminal residue" evidence="7">
    <location>
        <position position="1"/>
    </location>
</feature>
<dbReference type="GO" id="GO:0008061">
    <property type="term" value="F:chitin binding"/>
    <property type="evidence" value="ECO:0007669"/>
    <property type="project" value="UniProtKB-UniRule"/>
</dbReference>
<organism evidence="7 8">
    <name type="scientific">Polyplosphaeria fusca</name>
    <dbReference type="NCBI Taxonomy" id="682080"/>
    <lineage>
        <taxon>Eukaryota</taxon>
        <taxon>Fungi</taxon>
        <taxon>Dikarya</taxon>
        <taxon>Ascomycota</taxon>
        <taxon>Pezizomycotina</taxon>
        <taxon>Dothideomycetes</taxon>
        <taxon>Pleosporomycetidae</taxon>
        <taxon>Pleosporales</taxon>
        <taxon>Tetraplosphaeriaceae</taxon>
        <taxon>Polyplosphaeria</taxon>
    </lineage>
</organism>
<feature type="domain" description="Chitin-binding type-1" evidence="5">
    <location>
        <begin position="49"/>
        <end position="94"/>
    </location>
</feature>
<dbReference type="Pfam" id="PF00704">
    <property type="entry name" value="Glyco_hydro_18"/>
    <property type="match status" value="1"/>
</dbReference>
<dbReference type="InterPro" id="IPR029070">
    <property type="entry name" value="Chitinase_insertion_sf"/>
</dbReference>
<name>A0A9P4R5P4_9PLEO</name>
<comment type="similarity">
    <text evidence="1">Belongs to the glycosyl hydrolase 18 family. Chitinase class V subfamily.</text>
</comment>
<dbReference type="SUPFAM" id="SSF54556">
    <property type="entry name" value="Chitinase insertion domain"/>
    <property type="match status" value="1"/>
</dbReference>
<keyword evidence="4" id="KW-1015">Disulfide bond</keyword>
<dbReference type="Gene3D" id="3.10.50.10">
    <property type="match status" value="1"/>
</dbReference>
<dbReference type="EMBL" id="ML996116">
    <property type="protein sequence ID" value="KAF2737441.1"/>
    <property type="molecule type" value="Genomic_DNA"/>
</dbReference>
<dbReference type="InterPro" id="IPR017853">
    <property type="entry name" value="GH"/>
</dbReference>
<comment type="caution">
    <text evidence="4">Lacks conserved residue(s) required for the propagation of feature annotation.</text>
</comment>
<dbReference type="AlphaFoldDB" id="A0A9P4R5P4"/>
<accession>A0A9P4R5P4</accession>
<evidence type="ECO:0000256" key="1">
    <source>
        <dbReference type="ARBA" id="ARBA00008682"/>
    </source>
</evidence>
<dbReference type="SMART" id="SM00636">
    <property type="entry name" value="Glyco_18"/>
    <property type="match status" value="1"/>
</dbReference>
<gene>
    <name evidence="7" type="ORF">EJ04DRAFT_430966</name>
</gene>
<dbReference type="PANTHER" id="PTHR11177">
    <property type="entry name" value="CHITINASE"/>
    <property type="match status" value="1"/>
</dbReference>
<dbReference type="FunFam" id="3.10.50.10:FF:000008">
    <property type="entry name" value="Chitinase 11"/>
    <property type="match status" value="1"/>
</dbReference>
<evidence type="ECO:0000256" key="2">
    <source>
        <dbReference type="ARBA" id="ARBA00012729"/>
    </source>
</evidence>
<dbReference type="InterPro" id="IPR001002">
    <property type="entry name" value="Chitin-bd_1"/>
</dbReference>
<dbReference type="SUPFAM" id="SSF57016">
    <property type="entry name" value="Plant lectins/antimicrobial peptides"/>
    <property type="match status" value="1"/>
</dbReference>
<dbReference type="Pfam" id="PF00187">
    <property type="entry name" value="Chitin_bind_1"/>
    <property type="match status" value="1"/>
</dbReference>
<reference evidence="7" key="1">
    <citation type="journal article" date="2020" name="Stud. Mycol.">
        <title>101 Dothideomycetes genomes: a test case for predicting lifestyles and emergence of pathogens.</title>
        <authorList>
            <person name="Haridas S."/>
            <person name="Albert R."/>
            <person name="Binder M."/>
            <person name="Bloem J."/>
            <person name="Labutti K."/>
            <person name="Salamov A."/>
            <person name="Andreopoulos B."/>
            <person name="Baker S."/>
            <person name="Barry K."/>
            <person name="Bills G."/>
            <person name="Bluhm B."/>
            <person name="Cannon C."/>
            <person name="Castanera R."/>
            <person name="Culley D."/>
            <person name="Daum C."/>
            <person name="Ezra D."/>
            <person name="Gonzalez J."/>
            <person name="Henrissat B."/>
            <person name="Kuo A."/>
            <person name="Liang C."/>
            <person name="Lipzen A."/>
            <person name="Lutzoni F."/>
            <person name="Magnuson J."/>
            <person name="Mondo S."/>
            <person name="Nolan M."/>
            <person name="Ohm R."/>
            <person name="Pangilinan J."/>
            <person name="Park H.-J."/>
            <person name="Ramirez L."/>
            <person name="Alfaro M."/>
            <person name="Sun H."/>
            <person name="Tritt A."/>
            <person name="Yoshinaga Y."/>
            <person name="Zwiers L.-H."/>
            <person name="Turgeon B."/>
            <person name="Goodwin S."/>
            <person name="Spatafora J."/>
            <person name="Crous P."/>
            <person name="Grigoriev I."/>
        </authorList>
    </citation>
    <scope>NUCLEOTIDE SEQUENCE</scope>
    <source>
        <strain evidence="7">CBS 125425</strain>
    </source>
</reference>
<dbReference type="SUPFAM" id="SSF51445">
    <property type="entry name" value="(Trans)glycosidases"/>
    <property type="match status" value="1"/>
</dbReference>
<evidence type="ECO:0000313" key="7">
    <source>
        <dbReference type="EMBL" id="KAF2737441.1"/>
    </source>
</evidence>
<dbReference type="PROSITE" id="PS51910">
    <property type="entry name" value="GH18_2"/>
    <property type="match status" value="1"/>
</dbReference>
<dbReference type="Gene3D" id="3.20.20.80">
    <property type="entry name" value="Glycosidases"/>
    <property type="match status" value="1"/>
</dbReference>
<feature type="disulfide bond" evidence="4">
    <location>
        <begin position="63"/>
        <end position="75"/>
    </location>
</feature>